<accession>A0ABX4ZX21</accession>
<organism evidence="3 4">
    <name type="scientific">Lelliottia aquatilis</name>
    <dbReference type="NCBI Taxonomy" id="2080838"/>
    <lineage>
        <taxon>Bacteria</taxon>
        <taxon>Pseudomonadati</taxon>
        <taxon>Pseudomonadota</taxon>
        <taxon>Gammaproteobacteria</taxon>
        <taxon>Enterobacterales</taxon>
        <taxon>Enterobacteriaceae</taxon>
        <taxon>Lelliottia</taxon>
    </lineage>
</organism>
<dbReference type="InterPro" id="IPR036249">
    <property type="entry name" value="Thioredoxin-like_sf"/>
</dbReference>
<dbReference type="InterPro" id="IPR051470">
    <property type="entry name" value="Thiol:disulfide_interchange"/>
</dbReference>
<dbReference type="Pfam" id="PF13098">
    <property type="entry name" value="Thioredoxin_2"/>
    <property type="match status" value="1"/>
</dbReference>
<dbReference type="PANTHER" id="PTHR35272:SF3">
    <property type="entry name" value="THIOL:DISULFIDE INTERCHANGE PROTEIN DSBC"/>
    <property type="match status" value="1"/>
</dbReference>
<feature type="signal peptide" evidence="1">
    <location>
        <begin position="1"/>
        <end position="24"/>
    </location>
</feature>
<sequence>MQRYIITTLLFLVVALTVSTRTYATTPEEYEQDIEQHLAGLKPITFRAENEKDHIVIFVENQCYYCADVLKNVKAYTDVGLTMSFLTAAPKSIRDSVIEDMSRVWCAADPAKSLQNSMKGFLPDNDSTPACTQLIEQQAALADRLEIQATPAMIVLRPTPVVFMGNVRPEIILKELSN</sequence>
<keyword evidence="1" id="KW-0732">Signal</keyword>
<keyword evidence="4" id="KW-1185">Reference proteome</keyword>
<dbReference type="Proteomes" id="UP000237025">
    <property type="component" value="Unassembled WGS sequence"/>
</dbReference>
<evidence type="ECO:0000313" key="4">
    <source>
        <dbReference type="Proteomes" id="UP000237025"/>
    </source>
</evidence>
<feature type="chain" id="PRO_5047387473" evidence="1">
    <location>
        <begin position="25"/>
        <end position="178"/>
    </location>
</feature>
<gene>
    <name evidence="3" type="ORF">C3712_19410</name>
</gene>
<evidence type="ECO:0000313" key="3">
    <source>
        <dbReference type="EMBL" id="POZ20328.1"/>
    </source>
</evidence>
<dbReference type="EMBL" id="PQVW01000019">
    <property type="protein sequence ID" value="POZ20328.1"/>
    <property type="molecule type" value="Genomic_DNA"/>
</dbReference>
<reference evidence="3 4" key="1">
    <citation type="submission" date="2018-02" db="EMBL/GenBank/DDBJ databases">
        <title>Lelliotia aquatilis sp. nov., isolated from drinking water.</title>
        <authorList>
            <person name="Kaempfer P."/>
            <person name="Glaeser S."/>
            <person name="Exner M."/>
            <person name="Doijad S."/>
            <person name="Chakraborty T."/>
        </authorList>
    </citation>
    <scope>NUCLEOTIDE SEQUENCE [LARGE SCALE GENOMIC DNA]</scope>
    <source>
        <strain evidence="3 4">6331-17</strain>
    </source>
</reference>
<evidence type="ECO:0000256" key="1">
    <source>
        <dbReference type="SAM" id="SignalP"/>
    </source>
</evidence>
<evidence type="ECO:0000259" key="2">
    <source>
        <dbReference type="Pfam" id="PF13098"/>
    </source>
</evidence>
<comment type="caution">
    <text evidence="3">The sequence shown here is derived from an EMBL/GenBank/DDBJ whole genome shotgun (WGS) entry which is preliminary data.</text>
</comment>
<feature type="domain" description="Thioredoxin-like fold" evidence="2">
    <location>
        <begin position="48"/>
        <end position="175"/>
    </location>
</feature>
<name>A0ABX4ZX21_9ENTR</name>
<dbReference type="PANTHER" id="PTHR35272">
    <property type="entry name" value="THIOL:DISULFIDE INTERCHANGE PROTEIN DSBC-RELATED"/>
    <property type="match status" value="1"/>
</dbReference>
<dbReference type="Gene3D" id="3.40.30.10">
    <property type="entry name" value="Glutaredoxin"/>
    <property type="match status" value="1"/>
</dbReference>
<dbReference type="SUPFAM" id="SSF52833">
    <property type="entry name" value="Thioredoxin-like"/>
    <property type="match status" value="1"/>
</dbReference>
<proteinExistence type="predicted"/>
<protein>
    <submittedName>
        <fullName evidence="3">Thioredoxin-like domain protein</fullName>
    </submittedName>
</protein>
<dbReference type="InterPro" id="IPR012336">
    <property type="entry name" value="Thioredoxin-like_fold"/>
</dbReference>